<dbReference type="Proteomes" id="UP001652621">
    <property type="component" value="Unplaced"/>
</dbReference>
<evidence type="ECO:0000313" key="5">
    <source>
        <dbReference type="RefSeq" id="XP_058986381.1"/>
    </source>
</evidence>
<evidence type="ECO:0000256" key="2">
    <source>
        <dbReference type="PROSITE-ProRule" id="PRU00497"/>
    </source>
</evidence>
<dbReference type="InterPro" id="IPR000618">
    <property type="entry name" value="Insect_cuticle"/>
</dbReference>
<gene>
    <name evidence="5" type="primary">LOC101887815</name>
</gene>
<dbReference type="Pfam" id="PF00379">
    <property type="entry name" value="Chitin_bind_4"/>
    <property type="match status" value="2"/>
</dbReference>
<dbReference type="PROSITE" id="PS51155">
    <property type="entry name" value="CHIT_BIND_RR_2"/>
    <property type="match status" value="2"/>
</dbReference>
<keyword evidence="4" id="KW-1185">Reference proteome</keyword>
<accession>A0ABM3VKR7</accession>
<dbReference type="PROSITE" id="PS00233">
    <property type="entry name" value="CHIT_BIND_RR_1"/>
    <property type="match status" value="2"/>
</dbReference>
<dbReference type="PRINTS" id="PR00947">
    <property type="entry name" value="CUTICLE"/>
</dbReference>
<evidence type="ECO:0000256" key="3">
    <source>
        <dbReference type="SAM" id="SignalP"/>
    </source>
</evidence>
<keyword evidence="1 2" id="KW-0193">Cuticle</keyword>
<feature type="chain" id="PRO_5045312730" evidence="3">
    <location>
        <begin position="19"/>
        <end position="414"/>
    </location>
</feature>
<dbReference type="InterPro" id="IPR051217">
    <property type="entry name" value="Insect_Cuticle_Struc_Prot"/>
</dbReference>
<dbReference type="PANTHER" id="PTHR12236:SF75">
    <property type="entry name" value="CUTICULAR PROTEIN 62BB, ISOFORM A"/>
    <property type="match status" value="1"/>
</dbReference>
<proteinExistence type="predicted"/>
<organism evidence="4 5">
    <name type="scientific">Musca domestica</name>
    <name type="common">House fly</name>
    <dbReference type="NCBI Taxonomy" id="7370"/>
    <lineage>
        <taxon>Eukaryota</taxon>
        <taxon>Metazoa</taxon>
        <taxon>Ecdysozoa</taxon>
        <taxon>Arthropoda</taxon>
        <taxon>Hexapoda</taxon>
        <taxon>Insecta</taxon>
        <taxon>Pterygota</taxon>
        <taxon>Neoptera</taxon>
        <taxon>Endopterygota</taxon>
        <taxon>Diptera</taxon>
        <taxon>Brachycera</taxon>
        <taxon>Muscomorpha</taxon>
        <taxon>Muscoidea</taxon>
        <taxon>Muscidae</taxon>
        <taxon>Musca</taxon>
    </lineage>
</organism>
<dbReference type="PANTHER" id="PTHR12236">
    <property type="entry name" value="STRUCTURAL CONTITUENT OF CUTICLE"/>
    <property type="match status" value="1"/>
</dbReference>
<reference evidence="5" key="1">
    <citation type="submission" date="2025-08" db="UniProtKB">
        <authorList>
            <consortium name="RefSeq"/>
        </authorList>
    </citation>
    <scope>IDENTIFICATION</scope>
    <source>
        <strain evidence="5">Aabys</strain>
        <tissue evidence="5">Whole body</tissue>
    </source>
</reference>
<evidence type="ECO:0000313" key="4">
    <source>
        <dbReference type="Proteomes" id="UP001652621"/>
    </source>
</evidence>
<evidence type="ECO:0000256" key="1">
    <source>
        <dbReference type="ARBA" id="ARBA00022460"/>
    </source>
</evidence>
<feature type="signal peptide" evidence="3">
    <location>
        <begin position="1"/>
        <end position="18"/>
    </location>
</feature>
<keyword evidence="3" id="KW-0732">Signal</keyword>
<dbReference type="GeneID" id="101887815"/>
<dbReference type="InterPro" id="IPR031311">
    <property type="entry name" value="CHIT_BIND_RR_consensus"/>
</dbReference>
<protein>
    <submittedName>
        <fullName evidence="5">Uncharacterized protein LOC101887815</fullName>
    </submittedName>
</protein>
<dbReference type="RefSeq" id="XP_058986381.1">
    <property type="nucleotide sequence ID" value="XM_059130398.1"/>
</dbReference>
<name>A0ABM3VKR7_MUSDO</name>
<sequence length="414" mass="44015">MAFFKSLICLAVVGVATAGVLHGAHGGPGLYAGAPAVYAGHGHGHPDEGLDYHAYPKYHYNYGVADSHTGDVKSQHEVRDGDVVKGSYSLVEPDGSVRTVEYTADDHNGFNAVVHKTAPTVHAVAAHAAPAVVHAAPAAPAYHAGPAVYAHAAPAVAHHVAAAPAVPYASVAHHAPAAIAVGHGYAGYGHGAHGHSKNDYIFCKRVQRLKNKSQQKMSPISKIVILSMVLSASMVNARPGYAVDYYDHPKYAFNYGVADHTTGDVKSQHETRDGDVVKGQYSLVEPDGSIRTVDYTADSINGFNAVVTKSGPTVHAQAVVAKPVAAVAPVAHVAPVAVAAKPVVAYQPAYKHVAQAPVYVAPAPAPYDAGIDTYRMLKLFRRHANYFNGQSLKLRPEEDRHEEYDDYSEDYRDY</sequence>